<accession>A0A8B9K7D2</accession>
<evidence type="ECO:0000256" key="10">
    <source>
        <dbReference type="ARBA" id="ARBA00023170"/>
    </source>
</evidence>
<gene>
    <name evidence="16" type="primary">OR52E4</name>
    <name evidence="16" type="ORF">AMEX_G21420</name>
</gene>
<evidence type="ECO:0000256" key="6">
    <source>
        <dbReference type="ARBA" id="ARBA00022989"/>
    </source>
</evidence>
<feature type="transmembrane region" description="Helical" evidence="14">
    <location>
        <begin position="94"/>
        <end position="116"/>
    </location>
</feature>
<evidence type="ECO:0000256" key="5">
    <source>
        <dbReference type="ARBA" id="ARBA00022725"/>
    </source>
</evidence>
<dbReference type="InterPro" id="IPR000276">
    <property type="entry name" value="GPCR_Rhodpsn"/>
</dbReference>
<dbReference type="Pfam" id="PF13853">
    <property type="entry name" value="7tm_4"/>
    <property type="match status" value="1"/>
</dbReference>
<keyword evidence="4 13" id="KW-0812">Transmembrane</keyword>
<evidence type="ECO:0000313" key="17">
    <source>
        <dbReference type="Ensembl" id="ENSAMXP00005030978.1"/>
    </source>
</evidence>
<dbReference type="InterPro" id="IPR017452">
    <property type="entry name" value="GPCR_Rhodpsn_7TM"/>
</dbReference>
<keyword evidence="8 14" id="KW-0472">Membrane</keyword>
<keyword evidence="3 14" id="KW-0716">Sensory transduction</keyword>
<reference evidence="16 19" key="1">
    <citation type="submission" date="2021-07" db="EMBL/GenBank/DDBJ databases">
        <authorList>
            <person name="Imarazene B."/>
            <person name="Zahm M."/>
            <person name="Klopp C."/>
            <person name="Cabau C."/>
            <person name="Beille S."/>
            <person name="Jouanno E."/>
            <person name="Castinel A."/>
            <person name="Lluch J."/>
            <person name="Gil L."/>
            <person name="Kuchtly C."/>
            <person name="Lopez Roques C."/>
            <person name="Donnadieu C."/>
            <person name="Parrinello H."/>
            <person name="Journot L."/>
            <person name="Du K."/>
            <person name="Schartl M."/>
            <person name="Retaux S."/>
            <person name="Guiguen Y."/>
        </authorList>
    </citation>
    <scope>NUCLEOTIDE SEQUENCE [LARGE SCALE GENOMIC DNA]</scope>
    <source>
        <strain evidence="16">Pach_M1</strain>
        <tissue evidence="16">Testis</tissue>
    </source>
</reference>
<feature type="transmembrane region" description="Helical" evidence="14">
    <location>
        <begin position="235"/>
        <end position="255"/>
    </location>
</feature>
<dbReference type="KEGG" id="amex:103029760"/>
<dbReference type="OrthoDB" id="5967898at2759"/>
<organism evidence="17 18">
    <name type="scientific">Astyanax mexicanus</name>
    <name type="common">Blind cave fish</name>
    <name type="synonym">Astyanax fasciatus mexicanus</name>
    <dbReference type="NCBI Taxonomy" id="7994"/>
    <lineage>
        <taxon>Eukaryota</taxon>
        <taxon>Metazoa</taxon>
        <taxon>Chordata</taxon>
        <taxon>Craniata</taxon>
        <taxon>Vertebrata</taxon>
        <taxon>Euteleostomi</taxon>
        <taxon>Actinopterygii</taxon>
        <taxon>Neopterygii</taxon>
        <taxon>Teleostei</taxon>
        <taxon>Ostariophysi</taxon>
        <taxon>Characiformes</taxon>
        <taxon>Characoidei</taxon>
        <taxon>Acestrorhamphidae</taxon>
        <taxon>Acestrorhamphinae</taxon>
        <taxon>Astyanax</taxon>
    </lineage>
</organism>
<sequence length="323" mass="36379">MAHFNVTLIFTAFGPPSPLNYGVFFLTLVTYLTTVFANFILMLVIYCDTSLHKPMYIFVFNLAINGLTGCSAVLPVIMNYLVDNVKNISYTGCLLQVFFVNFYGSSGYGLLTVMAYDRYVAICKPLQYHTVMTPVKVKLLLAVVYTSTICFLGVQVYFTSNLPLCGHTVNKLFCDNLAVVSLSCVKSAFVDIYGLFGVVIFVVLPPVFVIMSYIRILLICLRASANAKQKALKTCAPHLITFMNFLSASLFSVIYNRYNNFLPKEVNVFISVHFIMLPPLLNPLIYGIRTEQINKSFRKLLQKRVFGLEFPVKTDDHVKKISI</sequence>
<evidence type="ECO:0000313" key="18">
    <source>
        <dbReference type="Proteomes" id="UP000694621"/>
    </source>
</evidence>
<keyword evidence="9" id="KW-1015">Disulfide bond</keyword>
<dbReference type="PROSITE" id="PS50262">
    <property type="entry name" value="G_PROTEIN_RECEP_F1_2"/>
    <property type="match status" value="1"/>
</dbReference>
<evidence type="ECO:0000256" key="14">
    <source>
        <dbReference type="RuleBase" id="RU363047"/>
    </source>
</evidence>
<keyword evidence="11" id="KW-0325">Glycoprotein</keyword>
<protein>
    <recommendedName>
        <fullName evidence="14">Olfactory receptor</fullName>
    </recommendedName>
</protein>
<feature type="transmembrane region" description="Helical" evidence="14">
    <location>
        <begin position="58"/>
        <end position="82"/>
    </location>
</feature>
<dbReference type="OMA" id="YGTCAYA"/>
<dbReference type="GO" id="GO:0005549">
    <property type="term" value="F:odorant binding"/>
    <property type="evidence" value="ECO:0007669"/>
    <property type="project" value="TreeGrafter"/>
</dbReference>
<dbReference type="GO" id="GO:0004930">
    <property type="term" value="F:G protein-coupled receptor activity"/>
    <property type="evidence" value="ECO:0007669"/>
    <property type="project" value="UniProtKB-KW"/>
</dbReference>
<feature type="transmembrane region" description="Helical" evidence="14">
    <location>
        <begin position="23"/>
        <end position="46"/>
    </location>
</feature>
<evidence type="ECO:0000256" key="4">
    <source>
        <dbReference type="ARBA" id="ARBA00022692"/>
    </source>
</evidence>
<feature type="transmembrane region" description="Helical" evidence="14">
    <location>
        <begin position="137"/>
        <end position="158"/>
    </location>
</feature>
<evidence type="ECO:0000259" key="15">
    <source>
        <dbReference type="PROSITE" id="PS50262"/>
    </source>
</evidence>
<comment type="similarity">
    <text evidence="13">Belongs to the G-protein coupled receptor 1 family.</text>
</comment>
<evidence type="ECO:0000256" key="2">
    <source>
        <dbReference type="ARBA" id="ARBA00022475"/>
    </source>
</evidence>
<dbReference type="GO" id="GO:0005886">
    <property type="term" value="C:plasma membrane"/>
    <property type="evidence" value="ECO:0007669"/>
    <property type="project" value="UniProtKB-SubCell"/>
</dbReference>
<keyword evidence="10 13" id="KW-0675">Receptor</keyword>
<dbReference type="InterPro" id="IPR052921">
    <property type="entry name" value="GPCR1_Superfamily_Member"/>
</dbReference>
<dbReference type="SUPFAM" id="SSF81321">
    <property type="entry name" value="Family A G protein-coupled receptor-like"/>
    <property type="match status" value="1"/>
</dbReference>
<evidence type="ECO:0000256" key="1">
    <source>
        <dbReference type="ARBA" id="ARBA00004651"/>
    </source>
</evidence>
<dbReference type="EMBL" id="JAICCE010000018">
    <property type="protein sequence ID" value="KAG9265061.1"/>
    <property type="molecule type" value="Genomic_DNA"/>
</dbReference>
<evidence type="ECO:0000256" key="7">
    <source>
        <dbReference type="ARBA" id="ARBA00023040"/>
    </source>
</evidence>
<feature type="transmembrane region" description="Helical" evidence="14">
    <location>
        <begin position="267"/>
        <end position="288"/>
    </location>
</feature>
<evidence type="ECO:0000256" key="12">
    <source>
        <dbReference type="ARBA" id="ARBA00023224"/>
    </source>
</evidence>
<dbReference type="PRINTS" id="PR00245">
    <property type="entry name" value="OLFACTORYR"/>
</dbReference>
<proteinExistence type="inferred from homology"/>
<dbReference type="InterPro" id="IPR000725">
    <property type="entry name" value="Olfact_rcpt"/>
</dbReference>
<keyword evidence="5 14" id="KW-0552">Olfaction</keyword>
<comment type="subcellular location">
    <subcellularLocation>
        <location evidence="1 14">Cell membrane</location>
        <topology evidence="1 14">Multi-pass membrane protein</topology>
    </subcellularLocation>
</comment>
<feature type="domain" description="G-protein coupled receptors family 1 profile" evidence="15">
    <location>
        <begin position="37"/>
        <end position="286"/>
    </location>
</feature>
<keyword evidence="12 13" id="KW-0807">Transducer</keyword>
<evidence type="ECO:0000313" key="16">
    <source>
        <dbReference type="EMBL" id="KAG9265061.1"/>
    </source>
</evidence>
<dbReference type="PANTHER" id="PTHR26451">
    <property type="entry name" value="G_PROTEIN_RECEP_F1_2 DOMAIN-CONTAINING PROTEIN"/>
    <property type="match status" value="1"/>
</dbReference>
<dbReference type="AlphaFoldDB" id="A0A8B9K7D2"/>
<dbReference type="Proteomes" id="UP000752171">
    <property type="component" value="Unassembled WGS sequence"/>
</dbReference>
<dbReference type="PROSITE" id="PS00237">
    <property type="entry name" value="G_PROTEIN_RECEP_F1_1"/>
    <property type="match status" value="1"/>
</dbReference>
<evidence type="ECO:0000256" key="3">
    <source>
        <dbReference type="ARBA" id="ARBA00022606"/>
    </source>
</evidence>
<keyword evidence="6 14" id="KW-1133">Transmembrane helix</keyword>
<dbReference type="PANTHER" id="PTHR26451:SF345">
    <property type="entry name" value="OLFACTORY RECEPTOR"/>
    <property type="match status" value="1"/>
</dbReference>
<dbReference type="GO" id="GO:0004984">
    <property type="term" value="F:olfactory receptor activity"/>
    <property type="evidence" value="ECO:0007669"/>
    <property type="project" value="InterPro"/>
</dbReference>
<name>A0A8B9K7D2_ASTMX</name>
<evidence type="ECO:0000256" key="9">
    <source>
        <dbReference type="ARBA" id="ARBA00023157"/>
    </source>
</evidence>
<keyword evidence="7 13" id="KW-0297">G-protein coupled receptor</keyword>
<evidence type="ECO:0000256" key="11">
    <source>
        <dbReference type="ARBA" id="ARBA00023180"/>
    </source>
</evidence>
<dbReference type="PRINTS" id="PR00237">
    <property type="entry name" value="GPCRRHODOPSN"/>
</dbReference>
<feature type="transmembrane region" description="Helical" evidence="14">
    <location>
        <begin position="192"/>
        <end position="214"/>
    </location>
</feature>
<evidence type="ECO:0000313" key="19">
    <source>
        <dbReference type="Proteomes" id="UP000752171"/>
    </source>
</evidence>
<dbReference type="Proteomes" id="UP000694621">
    <property type="component" value="Unplaced"/>
</dbReference>
<dbReference type="Ensembl" id="ENSAMXT00005033910.1">
    <property type="protein sequence ID" value="ENSAMXP00005030978.1"/>
    <property type="gene ID" value="ENSAMXG00005015210.1"/>
</dbReference>
<reference evidence="17" key="2">
    <citation type="submission" date="2025-05" db="UniProtKB">
        <authorList>
            <consortium name="Ensembl"/>
        </authorList>
    </citation>
    <scope>IDENTIFICATION</scope>
</reference>
<evidence type="ECO:0000256" key="13">
    <source>
        <dbReference type="RuleBase" id="RU000688"/>
    </source>
</evidence>
<dbReference type="Gene3D" id="1.20.1070.10">
    <property type="entry name" value="Rhodopsin 7-helix transmembrane proteins"/>
    <property type="match status" value="1"/>
</dbReference>
<dbReference type="FunFam" id="1.20.1070.10:FF:000024">
    <property type="entry name" value="Olfactory receptor"/>
    <property type="match status" value="1"/>
</dbReference>
<keyword evidence="2 14" id="KW-1003">Cell membrane</keyword>
<evidence type="ECO:0000256" key="8">
    <source>
        <dbReference type="ARBA" id="ARBA00023136"/>
    </source>
</evidence>